<dbReference type="EMBL" id="FOJU01000007">
    <property type="protein sequence ID" value="SFB15667.1"/>
    <property type="molecule type" value="Genomic_DNA"/>
</dbReference>
<protein>
    <submittedName>
        <fullName evidence="2">Multidrug efflux pump</fullName>
    </submittedName>
</protein>
<feature type="transmembrane region" description="Helical" evidence="1">
    <location>
        <begin position="558"/>
        <end position="589"/>
    </location>
</feature>
<feature type="transmembrane region" description="Helical" evidence="1">
    <location>
        <begin position="362"/>
        <end position="383"/>
    </location>
</feature>
<keyword evidence="1" id="KW-0472">Membrane</keyword>
<dbReference type="RefSeq" id="WP_092066819.1">
    <property type="nucleotide sequence ID" value="NZ_FOJU01000007.1"/>
</dbReference>
<dbReference type="SUPFAM" id="SSF82714">
    <property type="entry name" value="Multidrug efflux transporter AcrB TolC docking domain, DN and DC subdomains"/>
    <property type="match status" value="2"/>
</dbReference>
<dbReference type="AlphaFoldDB" id="A0A1I0YRQ7"/>
<accession>A0A1I0YRQ7</accession>
<dbReference type="Gene3D" id="3.30.2090.10">
    <property type="entry name" value="Multidrug efflux transporter AcrB TolC docking domain, DN and DC subdomains"/>
    <property type="match status" value="2"/>
</dbReference>
<dbReference type="GO" id="GO:0005886">
    <property type="term" value="C:plasma membrane"/>
    <property type="evidence" value="ECO:0007669"/>
    <property type="project" value="TreeGrafter"/>
</dbReference>
<sequence>MTGIVDWAASRARMIIAFIALSLAIGAYAYLTLPKEGEPDIEIPALFVSVPFPGISAEDSELLLVKPMETELSDLDGLKTMSATAAENYAGIALEFEFGWDKTKVMADLRDAMNTAEANFPSGAEKYTINEINFSEFPIVIVSLTGDLPERTMVRIARDLQDRLEGLDAVLEAGISGNRDEMLEVIIDPVRLESYNVTAGELISVVQNNNQLIAAGEVDTAQGTFSVKIPSSFDEPRDVYNLPVKINGDRVVTLGDLATINLTFEDRTGTARFNGEPTVALQVVKRKGFNLIDTAARVRQEVEEAEADWPEELRAAVEIGTSNDQSRVVESMVNQLEGSVLTAIILVMLVVLAALGIRPSLLVGFSIPTSFLLCFVLLGIMGISISNIVMFGLILAVGMLVDGAIVVVEYADKRIAEGTGPMHAYVEAAKRMFWPIVSSTATTLCAFLPMLFWPGVPGQFMGMLPVTLIFVLSASLVVALVYLPVMGGVLGRAERWLDQGTMQIAAGRKRWHLTLLIGAALGMAAGVLGALALGAALVALMGRLDGTDILYSVIPTLLLAFVLITGIVALAALAIGSLVGFLIGLVAVFRRTGALVRKAWHAIIPERPASLEAGRRRTPFGRLILGIAGNPVMPLVTIGATFVFVGTVLFTYMNNSKGVEFFVESEPEQAIVYVRARGNLSLIEKDAIVQQAEKIVLAHPGVLNAFSFSGEGGLNSNTGGAEAPKDTIGQIQLETIPWEERADRPDLDGDVVLDELTEALEEIPGVEIEMLVQSRGPASGKPVHLRLLGDDWDQLLAATLATRDRFAATEGLVQIEDTLPLPGIDWQIDVDVEKAGRYGADVATVGAMVQLVTRGILLDTMRVDSSDEEIEIRVRLPEEDRLLSTLDTLKVRTADGLVPLANFVTRQPVAKLAEIAREDQKRYFDVKAAVAPNLTNPDGSIINPNERIAVLTEWLEDGGLPNGVTYKWTGDQEEQAESGAFLMRAFAGALGLMFIILLAQFNSFYNAVLVLLAVVLSTAGCLVGMLVMGQAFSIIMTGTGIVALAGIVVNNNIVLIDTYQEYARIMPRIEAIVRTAEDRIRPVLLTTITTMAGLTPMMLGLSLNFGDGGYSIDSPTSLWWKQLATAVVFGLGIATLLTLVFTPSMLALRIWFVRYVFWGAAFLARAGLGRQSRVARDWALDRQARRTPAPEILWEENAGPPSGKLRAAE</sequence>
<dbReference type="SUPFAM" id="SSF82693">
    <property type="entry name" value="Multidrug efflux transporter AcrB pore domain, PN1, PN2, PC1 and PC2 subdomains"/>
    <property type="match status" value="2"/>
</dbReference>
<dbReference type="PANTHER" id="PTHR32063">
    <property type="match status" value="1"/>
</dbReference>
<feature type="transmembrane region" description="Helical" evidence="1">
    <location>
        <begin position="1034"/>
        <end position="1056"/>
    </location>
</feature>
<feature type="transmembrane region" description="Helical" evidence="1">
    <location>
        <begin position="336"/>
        <end position="355"/>
    </location>
</feature>
<feature type="transmembrane region" description="Helical" evidence="1">
    <location>
        <begin position="389"/>
        <end position="411"/>
    </location>
</feature>
<dbReference type="Gene3D" id="3.30.70.1320">
    <property type="entry name" value="Multidrug efflux transporter AcrB pore domain like"/>
    <property type="match status" value="1"/>
</dbReference>
<dbReference type="PANTHER" id="PTHR32063:SF0">
    <property type="entry name" value="SWARMING MOTILITY PROTEIN SWRC"/>
    <property type="match status" value="1"/>
</dbReference>
<evidence type="ECO:0000313" key="2">
    <source>
        <dbReference type="EMBL" id="SFB15667.1"/>
    </source>
</evidence>
<dbReference type="Proteomes" id="UP000198796">
    <property type="component" value="Unassembled WGS sequence"/>
</dbReference>
<evidence type="ECO:0000256" key="1">
    <source>
        <dbReference type="SAM" id="Phobius"/>
    </source>
</evidence>
<feature type="transmembrane region" description="Helical" evidence="1">
    <location>
        <begin position="432"/>
        <end position="452"/>
    </location>
</feature>
<feature type="transmembrane region" description="Helical" evidence="1">
    <location>
        <begin position="981"/>
        <end position="1001"/>
    </location>
</feature>
<feature type="transmembrane region" description="Helical" evidence="1">
    <location>
        <begin position="1123"/>
        <end position="1148"/>
    </location>
</feature>
<dbReference type="OrthoDB" id="9798415at2"/>
<dbReference type="Pfam" id="PF00873">
    <property type="entry name" value="ACR_tran"/>
    <property type="match status" value="2"/>
</dbReference>
<dbReference type="SUPFAM" id="SSF82866">
    <property type="entry name" value="Multidrug efflux transporter AcrB transmembrane domain"/>
    <property type="match status" value="2"/>
</dbReference>
<name>A0A1I0YRQ7_9RHOB</name>
<feature type="transmembrane region" description="Helical" evidence="1">
    <location>
        <begin position="623"/>
        <end position="653"/>
    </location>
</feature>
<evidence type="ECO:0000313" key="3">
    <source>
        <dbReference type="Proteomes" id="UP000198796"/>
    </source>
</evidence>
<dbReference type="InterPro" id="IPR001036">
    <property type="entry name" value="Acrflvin-R"/>
</dbReference>
<feature type="transmembrane region" description="Helical" evidence="1">
    <location>
        <begin position="1008"/>
        <end position="1028"/>
    </location>
</feature>
<reference evidence="2 3" key="1">
    <citation type="submission" date="2016-10" db="EMBL/GenBank/DDBJ databases">
        <authorList>
            <person name="de Groot N.N."/>
        </authorList>
    </citation>
    <scope>NUCLEOTIDE SEQUENCE [LARGE SCALE GENOMIC DNA]</scope>
    <source>
        <strain evidence="2 3">DSM 29316</strain>
    </source>
</reference>
<proteinExistence type="predicted"/>
<feature type="transmembrane region" description="Helical" evidence="1">
    <location>
        <begin position="464"/>
        <end position="490"/>
    </location>
</feature>
<dbReference type="GO" id="GO:0042910">
    <property type="term" value="F:xenobiotic transmembrane transporter activity"/>
    <property type="evidence" value="ECO:0007669"/>
    <property type="project" value="TreeGrafter"/>
</dbReference>
<keyword evidence="1" id="KW-0812">Transmembrane</keyword>
<dbReference type="STRING" id="871651.SAMN05421688_3282"/>
<feature type="transmembrane region" description="Helical" evidence="1">
    <location>
        <begin position="12"/>
        <end position="31"/>
    </location>
</feature>
<dbReference type="PRINTS" id="PR00702">
    <property type="entry name" value="ACRIFLAVINRP"/>
</dbReference>
<dbReference type="Gene3D" id="3.30.70.1430">
    <property type="entry name" value="Multidrug efflux transporter AcrB pore domain"/>
    <property type="match status" value="2"/>
</dbReference>
<keyword evidence="1" id="KW-1133">Transmembrane helix</keyword>
<dbReference type="Gene3D" id="3.30.70.1440">
    <property type="entry name" value="Multidrug efflux transporter AcrB pore domain"/>
    <property type="match status" value="1"/>
</dbReference>
<feature type="transmembrane region" description="Helical" evidence="1">
    <location>
        <begin position="511"/>
        <end position="538"/>
    </location>
</feature>
<keyword evidence="3" id="KW-1185">Reference proteome</keyword>
<gene>
    <name evidence="2" type="ORF">SAMN05421688_3282</name>
</gene>
<organism evidence="2 3">
    <name type="scientific">Poseidonocella pacifica</name>
    <dbReference type="NCBI Taxonomy" id="871651"/>
    <lineage>
        <taxon>Bacteria</taxon>
        <taxon>Pseudomonadati</taxon>
        <taxon>Pseudomonadota</taxon>
        <taxon>Alphaproteobacteria</taxon>
        <taxon>Rhodobacterales</taxon>
        <taxon>Roseobacteraceae</taxon>
        <taxon>Poseidonocella</taxon>
    </lineage>
</organism>
<feature type="transmembrane region" description="Helical" evidence="1">
    <location>
        <begin position="1083"/>
        <end position="1103"/>
    </location>
</feature>
<dbReference type="Gene3D" id="1.20.1640.10">
    <property type="entry name" value="Multidrug efflux transporter AcrB transmembrane domain"/>
    <property type="match status" value="3"/>
</dbReference>
<dbReference type="InterPro" id="IPR027463">
    <property type="entry name" value="AcrB_DN_DC_subdom"/>
</dbReference>